<comment type="caution">
    <text evidence="2">The sequence shown here is derived from an EMBL/GenBank/DDBJ whole genome shotgun (WGS) entry which is preliminary data.</text>
</comment>
<gene>
    <name evidence="2" type="ORF">DDZ15_06160</name>
</gene>
<dbReference type="EMBL" id="QGGB01000005">
    <property type="protein sequence ID" value="PWN06856.1"/>
    <property type="molecule type" value="Genomic_DNA"/>
</dbReference>
<feature type="region of interest" description="Disordered" evidence="1">
    <location>
        <begin position="384"/>
        <end position="423"/>
    </location>
</feature>
<evidence type="ECO:0008006" key="4">
    <source>
        <dbReference type="Google" id="ProtNLM"/>
    </source>
</evidence>
<feature type="compositionally biased region" description="Low complexity" evidence="1">
    <location>
        <begin position="475"/>
        <end position="536"/>
    </location>
</feature>
<feature type="compositionally biased region" description="Low complexity" evidence="1">
    <location>
        <begin position="237"/>
        <end position="356"/>
    </location>
</feature>
<feature type="compositionally biased region" description="Polar residues" evidence="1">
    <location>
        <begin position="399"/>
        <end position="408"/>
    </location>
</feature>
<evidence type="ECO:0000313" key="2">
    <source>
        <dbReference type="EMBL" id="PWN06856.1"/>
    </source>
</evidence>
<feature type="compositionally biased region" description="Basic and acidic residues" evidence="1">
    <location>
        <begin position="384"/>
        <end position="398"/>
    </location>
</feature>
<sequence length="536" mass="59311">MFASSCYTQLETVDRRGYDGYYPATQRAAPERRAPVEERADEIENVEDYELGYEDGWVDAESFYFVDEETRDWYLEHGASLAHTKSHSYRSNYMRPYDPDWFYSPYHYYTYYGVPHWRHGFSIHFGWSRPWGYFGFGSHFAYNRYYYGGFYDYGYYRYPFYDPFYYGGYWSGWYGYYNRPVVIYNNNIVSNRNYSARSTGLASSRRSTINRTRPDINSSRSAVRANARSSRIDSRSAARSTVRSRGTSTRSSVGSRSTGRTTNRGTVNRSGSSSRGSSGSVGRTRSNNRSSGSSVNRSRSNNNRSSGSSVNRSRSSNRSSGSAVNRSRSSSRSSGSSASRSRSNNRQAAAVQSSSRSDVRSDVRSSIISGQGSSAIIRRGEIANRENTGRTIRTERSSGRSMESTSARESLLNRAVPGQRSSGIDIENLRPVNVPLRSATRLNREAARSGSSSFGRILLRGATQAASSVLREAAGSSRSSRSSSVGRSSSRSSSGSSAVRSSGSSSRSSGVSRSSGKSGSSRGTSSSRSRSSSRNN</sequence>
<evidence type="ECO:0000313" key="3">
    <source>
        <dbReference type="Proteomes" id="UP000245533"/>
    </source>
</evidence>
<organism evidence="2 3">
    <name type="scientific">Rhodohalobacter mucosus</name>
    <dbReference type="NCBI Taxonomy" id="2079485"/>
    <lineage>
        <taxon>Bacteria</taxon>
        <taxon>Pseudomonadati</taxon>
        <taxon>Balneolota</taxon>
        <taxon>Balneolia</taxon>
        <taxon>Balneolales</taxon>
        <taxon>Balneolaceae</taxon>
        <taxon>Rhodohalobacter</taxon>
    </lineage>
</organism>
<dbReference type="AlphaFoldDB" id="A0A316U1K7"/>
<name>A0A316U1K7_9BACT</name>
<feature type="compositionally biased region" description="Polar residues" evidence="1">
    <location>
        <begin position="200"/>
        <end position="211"/>
    </location>
</feature>
<feature type="region of interest" description="Disordered" evidence="1">
    <location>
        <begin position="200"/>
        <end position="366"/>
    </location>
</feature>
<proteinExistence type="predicted"/>
<protein>
    <recommendedName>
        <fullName evidence="4">Vitellogenin II</fullName>
    </recommendedName>
</protein>
<evidence type="ECO:0000256" key="1">
    <source>
        <dbReference type="SAM" id="MobiDB-lite"/>
    </source>
</evidence>
<feature type="compositionally biased region" description="Low complexity" evidence="1">
    <location>
        <begin position="217"/>
        <end position="229"/>
    </location>
</feature>
<reference evidence="2 3" key="1">
    <citation type="submission" date="2018-05" db="EMBL/GenBank/DDBJ databases">
        <title>Rhodohalobacter halophilus gen. nov., sp. nov., a moderately halophilic member of the family Balneolaceae.</title>
        <authorList>
            <person name="Liu Z.-W."/>
        </authorList>
    </citation>
    <scope>NUCLEOTIDE SEQUENCE [LARGE SCALE GENOMIC DNA]</scope>
    <source>
        <strain evidence="2 3">8A47</strain>
    </source>
</reference>
<feature type="region of interest" description="Disordered" evidence="1">
    <location>
        <begin position="470"/>
        <end position="536"/>
    </location>
</feature>
<keyword evidence="3" id="KW-1185">Reference proteome</keyword>
<accession>A0A316U1K7</accession>
<dbReference type="Proteomes" id="UP000245533">
    <property type="component" value="Unassembled WGS sequence"/>
</dbReference>